<comment type="caution">
    <text evidence="3">The sequence shown here is derived from an EMBL/GenBank/DDBJ whole genome shotgun (WGS) entry which is preliminary data.</text>
</comment>
<reference evidence="3" key="1">
    <citation type="journal article" date="2022" name="bioRxiv">
        <title>Sequencing and chromosome-scale assembly of the giantPleurodeles waltlgenome.</title>
        <authorList>
            <person name="Brown T."/>
            <person name="Elewa A."/>
            <person name="Iarovenko S."/>
            <person name="Subramanian E."/>
            <person name="Araus A.J."/>
            <person name="Petzold A."/>
            <person name="Susuki M."/>
            <person name="Suzuki K.-i.T."/>
            <person name="Hayashi T."/>
            <person name="Toyoda A."/>
            <person name="Oliveira C."/>
            <person name="Osipova E."/>
            <person name="Leigh N.D."/>
            <person name="Simon A."/>
            <person name="Yun M.H."/>
        </authorList>
    </citation>
    <scope>NUCLEOTIDE SEQUENCE</scope>
    <source>
        <strain evidence="3">20211129_DDA</strain>
        <tissue evidence="3">Liver</tissue>
    </source>
</reference>
<dbReference type="AlphaFoldDB" id="A0AAV7SIE4"/>
<dbReference type="EMBL" id="JANPWB010000008">
    <property type="protein sequence ID" value="KAJ1163844.1"/>
    <property type="molecule type" value="Genomic_DNA"/>
</dbReference>
<dbReference type="PANTHER" id="PTHR23098">
    <property type="entry name" value="AGAP001331-PA-RELATED"/>
    <property type="match status" value="1"/>
</dbReference>
<feature type="domain" description="Myb/SANT-like DNA-binding" evidence="1">
    <location>
        <begin position="140"/>
        <end position="193"/>
    </location>
</feature>
<organism evidence="3 4">
    <name type="scientific">Pleurodeles waltl</name>
    <name type="common">Iberian ribbed newt</name>
    <dbReference type="NCBI Taxonomy" id="8319"/>
    <lineage>
        <taxon>Eukaryota</taxon>
        <taxon>Metazoa</taxon>
        <taxon>Chordata</taxon>
        <taxon>Craniata</taxon>
        <taxon>Vertebrata</taxon>
        <taxon>Euteleostomi</taxon>
        <taxon>Amphibia</taxon>
        <taxon>Batrachia</taxon>
        <taxon>Caudata</taxon>
        <taxon>Salamandroidea</taxon>
        <taxon>Salamandridae</taxon>
        <taxon>Pleurodelinae</taxon>
        <taxon>Pleurodeles</taxon>
    </lineage>
</organism>
<evidence type="ECO:0000313" key="3">
    <source>
        <dbReference type="EMBL" id="KAJ1163844.1"/>
    </source>
</evidence>
<protein>
    <recommendedName>
        <fullName evidence="5">Myb-like domain-containing protein</fullName>
    </recommendedName>
</protein>
<accession>A0AAV7SIE4</accession>
<dbReference type="Pfam" id="PF13873">
    <property type="entry name" value="Myb_DNA-bind_5"/>
    <property type="match status" value="1"/>
</dbReference>
<evidence type="ECO:0008006" key="5">
    <source>
        <dbReference type="Google" id="ProtNLM"/>
    </source>
</evidence>
<gene>
    <name evidence="3" type="ORF">NDU88_004296</name>
</gene>
<sequence length="270" mass="30837">MVDEILTVEPQIFGSEVQHTPIARKLELWQTIVNRVNAVGHHPRTRDDIRKRWNDLRGKVRAMASRHHIAVQKTGGGPPPTPPDYTDWEEKVLTILHPEGLTGGMDSGERAPAFTQEELEKLVDGVLPLYGRLYRWPEVQVSAHQKRAHWHAIAKEVWTLGIYNQQSTHCRKRWEDLQHWARKISERQLGKSSQRGGGARRALTPLMRQILAVAYPDLDRRLKAAQQSQGGEYSFHKLQSGRMTVCAIELMLLRAGNLTGVHLLYVPQRV</sequence>
<dbReference type="InterPro" id="IPR028002">
    <property type="entry name" value="Myb_DNA-bind_5"/>
</dbReference>
<evidence type="ECO:0000259" key="2">
    <source>
        <dbReference type="Pfam" id="PF13873"/>
    </source>
</evidence>
<name>A0AAV7SIE4_PLEWA</name>
<proteinExistence type="predicted"/>
<dbReference type="PANTHER" id="PTHR23098:SF16">
    <property type="entry name" value="REGULATORY PROTEIN ZESTE"/>
    <property type="match status" value="1"/>
</dbReference>
<feature type="domain" description="Myb/SANT-like DNA-binding" evidence="2">
    <location>
        <begin position="3"/>
        <end position="62"/>
    </location>
</feature>
<dbReference type="InterPro" id="IPR044822">
    <property type="entry name" value="Myb_DNA-bind_4"/>
</dbReference>
<dbReference type="GO" id="GO:0005634">
    <property type="term" value="C:nucleus"/>
    <property type="evidence" value="ECO:0007669"/>
    <property type="project" value="TreeGrafter"/>
</dbReference>
<dbReference type="Proteomes" id="UP001066276">
    <property type="component" value="Chromosome 4_2"/>
</dbReference>
<keyword evidence="4" id="KW-1185">Reference proteome</keyword>
<evidence type="ECO:0000259" key="1">
    <source>
        <dbReference type="Pfam" id="PF13837"/>
    </source>
</evidence>
<evidence type="ECO:0000313" key="4">
    <source>
        <dbReference type="Proteomes" id="UP001066276"/>
    </source>
</evidence>
<dbReference type="Pfam" id="PF13837">
    <property type="entry name" value="Myb_DNA-bind_4"/>
    <property type="match status" value="1"/>
</dbReference>